<feature type="compositionally biased region" description="Basic and acidic residues" evidence="1">
    <location>
        <begin position="288"/>
        <end position="300"/>
    </location>
</feature>
<gene>
    <name evidence="2" type="ORF">CTOB1V02_LOCUS6811</name>
</gene>
<feature type="compositionally biased region" description="Acidic residues" evidence="1">
    <location>
        <begin position="254"/>
        <end position="272"/>
    </location>
</feature>
<name>A0A7R8ZM08_9CRUS</name>
<dbReference type="EMBL" id="OB661769">
    <property type="protein sequence ID" value="CAD7228933.1"/>
    <property type="molecule type" value="Genomic_DNA"/>
</dbReference>
<proteinExistence type="predicted"/>
<accession>A0A7R8ZM08</accession>
<evidence type="ECO:0000313" key="2">
    <source>
        <dbReference type="EMBL" id="CAD7228933.1"/>
    </source>
</evidence>
<sequence length="321" mass="34889">MELGSRLSRASVDQDSESPVILTTFRRRIVPEIGGEQVEFLRGFYLDQSSTSSQSIAVDLGLVPAQVLLPDCVARLSQAKEPGRTEWWVRGTPWLIPVAHSLGVYGAPTNRPGLVKRATVNRAVATLEDVPRRGLYETGYMHVELFSSFHLEQSSTRSQGSTVGLGDVPISDVVLSKSVARSSQGKESGWADRRTRTALLIQSSEFGCGGLASHVVQFPEGDYRSRRRPGGAMSSGQQRRQHTGRRRVYGSMNPEDDLDSDSNTLDDSDSDLDLGIGEDAGEGDSEEENKKDDPPGKTDDLDLSTSNTADGDGTLDNVDDF</sequence>
<protein>
    <submittedName>
        <fullName evidence="2">Uncharacterized protein</fullName>
    </submittedName>
</protein>
<reference evidence="2" key="1">
    <citation type="submission" date="2020-11" db="EMBL/GenBank/DDBJ databases">
        <authorList>
            <person name="Tran Van P."/>
        </authorList>
    </citation>
    <scope>NUCLEOTIDE SEQUENCE</scope>
</reference>
<dbReference type="AlphaFoldDB" id="A0A7R8ZM08"/>
<feature type="compositionally biased region" description="Basic residues" evidence="1">
    <location>
        <begin position="239"/>
        <end position="248"/>
    </location>
</feature>
<organism evidence="2">
    <name type="scientific">Cyprideis torosa</name>
    <dbReference type="NCBI Taxonomy" id="163714"/>
    <lineage>
        <taxon>Eukaryota</taxon>
        <taxon>Metazoa</taxon>
        <taxon>Ecdysozoa</taxon>
        <taxon>Arthropoda</taxon>
        <taxon>Crustacea</taxon>
        <taxon>Oligostraca</taxon>
        <taxon>Ostracoda</taxon>
        <taxon>Podocopa</taxon>
        <taxon>Podocopida</taxon>
        <taxon>Cytherocopina</taxon>
        <taxon>Cytheroidea</taxon>
        <taxon>Cytherideidae</taxon>
        <taxon>Cyprideis</taxon>
    </lineage>
</organism>
<evidence type="ECO:0000256" key="1">
    <source>
        <dbReference type="SAM" id="MobiDB-lite"/>
    </source>
</evidence>
<feature type="region of interest" description="Disordered" evidence="1">
    <location>
        <begin position="222"/>
        <end position="321"/>
    </location>
</feature>